<proteinExistence type="predicted"/>
<accession>A0ABQ4IYS0</accession>
<organism evidence="8 9">
    <name type="scientific">Micromonospora lutea</name>
    <dbReference type="NCBI Taxonomy" id="419825"/>
    <lineage>
        <taxon>Bacteria</taxon>
        <taxon>Bacillati</taxon>
        <taxon>Actinomycetota</taxon>
        <taxon>Actinomycetes</taxon>
        <taxon>Micromonosporales</taxon>
        <taxon>Micromonosporaceae</taxon>
        <taxon>Micromonospora</taxon>
    </lineage>
</organism>
<evidence type="ECO:0000256" key="2">
    <source>
        <dbReference type="ARBA" id="ARBA00022603"/>
    </source>
</evidence>
<dbReference type="Proteomes" id="UP000643165">
    <property type="component" value="Unassembled WGS sequence"/>
</dbReference>
<comment type="catalytic activity">
    <reaction evidence="5">
        <text>a 2'-deoxyadenosine in DNA + S-adenosyl-L-methionine = an N(6)-methyl-2'-deoxyadenosine in DNA + S-adenosyl-L-homocysteine + H(+)</text>
        <dbReference type="Rhea" id="RHEA:15197"/>
        <dbReference type="Rhea" id="RHEA-COMP:12418"/>
        <dbReference type="Rhea" id="RHEA-COMP:12419"/>
        <dbReference type="ChEBI" id="CHEBI:15378"/>
        <dbReference type="ChEBI" id="CHEBI:57856"/>
        <dbReference type="ChEBI" id="CHEBI:59789"/>
        <dbReference type="ChEBI" id="CHEBI:90615"/>
        <dbReference type="ChEBI" id="CHEBI:90616"/>
        <dbReference type="EC" id="2.1.1.72"/>
    </reaction>
</comment>
<dbReference type="GO" id="GO:0008168">
    <property type="term" value="F:methyltransferase activity"/>
    <property type="evidence" value="ECO:0007669"/>
    <property type="project" value="UniProtKB-KW"/>
</dbReference>
<gene>
    <name evidence="8" type="ORF">Vlu01_35020</name>
</gene>
<sequence length="1093" mass="122271">MSTAELSTQLRRLVRLVQEDLRTSRADDVSDAQVAQAAVGWVLGTLFVRFAEDNRLIDRQSAPAAPDQQLPWLLSRFESFAAVDPGTGLFDRSQNAIFDLPVSDQMAGNLVAFWNRPDTNGGMAHDLATADLDTRFLGDLYQVIDEKASKQYALLQTPAFVTEFILDLTLEPALQERGHEALRLMDPVCGSGHFVLEAFTRLFSVWQQAAPTVAVEDLVGRALRSVHGVDLNPFAVAITRFRLLMAAVRASGATKLSEVARFDWRFSVAVADSLVEDPFGGGYDVVVGNPPYTTVRDKVLNEVYRARYDACVGRYALTIPFSQRLFQLARPGGHVGQLTSNSFMKREFGRRLVEEFFGHRVALTHIIDTSGAFIPGHGTPTVILIGRNEPPRDAVPVLTVAGLRGEPAVPSDPARAPVWRSLLRQTARPGRADTWSASRYVSREQLRSFPLTIATSEADEVLAEIAAAPRRLNDYVVRIGYFANTGSDDIFTAPRHTFATLGIPADDALVGVISGSKVRDWNAQADRYAFCPYDSSGDIISIDQHPAHLRRLWPYGLVLRNRPSGFDGSANKSGRPWYDWHQFVGRRGTHARLITYSWVATHNHFAALHRDEVPLHSAPIIELSPDAAQRRTDLTAWLNSSSVCFWLKQGSNSKGRPGVDQTGTGEPWDAFYEIAATRLRELPLPEKLRTTYADELDRLALELSEATPAAVLSHQSPSREGFSTARSRWEAIRARMVALQEELDWEVYLRYGLTEEAGLVAAASAVPSLAFGQRAFEIVMARQMVAGELDTAWFVRHGALPTTDLPAHWPASYREVVERRIDAMQRDSRLRTLERPEFKRRWASPGWDAMAAGALRTWLLDRCETAELWYDIADGARRARPRTIVELAELLGEDPAFIQAAELYAPGQPLVDVVRDLFADEVVPHLAALRYRDSGIVKRAEWEETWRLQREQDLGLTGPTPMPPKYSSADFLKVSYWRHRGKYDVPGERFVSYARSGGAIKDAMVGWAGWPVEDRAMVLSNLASAAPTREDGVPLLAGLLELLPWVKQWCSDQQYESHRTLLDDLMVRWDVTEKDLRAWRPLKSKRGRPRKHS</sequence>
<reference evidence="8 9" key="1">
    <citation type="submission" date="2021-01" db="EMBL/GenBank/DDBJ databases">
        <title>Whole genome shotgun sequence of Verrucosispora lutea NBRC 106530.</title>
        <authorList>
            <person name="Komaki H."/>
            <person name="Tamura T."/>
        </authorList>
    </citation>
    <scope>NUCLEOTIDE SEQUENCE [LARGE SCALE GENOMIC DNA]</scope>
    <source>
        <strain evidence="8 9">NBRC 106530</strain>
    </source>
</reference>
<dbReference type="PROSITE" id="PS00092">
    <property type="entry name" value="N6_MTASE"/>
    <property type="match status" value="1"/>
</dbReference>
<evidence type="ECO:0000259" key="6">
    <source>
        <dbReference type="Pfam" id="PF07669"/>
    </source>
</evidence>
<keyword evidence="2 8" id="KW-0489">Methyltransferase</keyword>
<dbReference type="RefSeq" id="WP_204000643.1">
    <property type="nucleotide sequence ID" value="NZ_BOPB01000018.1"/>
</dbReference>
<dbReference type="InterPro" id="IPR050953">
    <property type="entry name" value="N4_N6_ade-DNA_methylase"/>
</dbReference>
<comment type="caution">
    <text evidence="8">The sequence shown here is derived from an EMBL/GenBank/DDBJ whole genome shotgun (WGS) entry which is preliminary data.</text>
</comment>
<dbReference type="InterPro" id="IPR002052">
    <property type="entry name" value="DNA_methylase_N6_adenine_CS"/>
</dbReference>
<dbReference type="GO" id="GO:0032259">
    <property type="term" value="P:methylation"/>
    <property type="evidence" value="ECO:0007669"/>
    <property type="project" value="UniProtKB-KW"/>
</dbReference>
<keyword evidence="3" id="KW-0808">Transferase</keyword>
<evidence type="ECO:0000256" key="4">
    <source>
        <dbReference type="ARBA" id="ARBA00022691"/>
    </source>
</evidence>
<dbReference type="Pfam" id="PF22654">
    <property type="entry name" value="DUF7008"/>
    <property type="match status" value="1"/>
</dbReference>
<dbReference type="PRINTS" id="PR00507">
    <property type="entry name" value="N12N6MTFRASE"/>
</dbReference>
<evidence type="ECO:0000256" key="1">
    <source>
        <dbReference type="ARBA" id="ARBA00011900"/>
    </source>
</evidence>
<feature type="domain" description="Type II methyltransferase M.TaqI-like" evidence="6">
    <location>
        <begin position="226"/>
        <end position="369"/>
    </location>
</feature>
<evidence type="ECO:0000256" key="3">
    <source>
        <dbReference type="ARBA" id="ARBA00022679"/>
    </source>
</evidence>
<evidence type="ECO:0000256" key="5">
    <source>
        <dbReference type="ARBA" id="ARBA00047942"/>
    </source>
</evidence>
<evidence type="ECO:0000313" key="9">
    <source>
        <dbReference type="Proteomes" id="UP000643165"/>
    </source>
</evidence>
<dbReference type="Pfam" id="PF07669">
    <property type="entry name" value="Eco57I"/>
    <property type="match status" value="1"/>
</dbReference>
<dbReference type="InterPro" id="IPR011639">
    <property type="entry name" value="MethylTrfase_TaqI-like_dom"/>
</dbReference>
<dbReference type="SUPFAM" id="SSF53335">
    <property type="entry name" value="S-adenosyl-L-methionine-dependent methyltransferases"/>
    <property type="match status" value="1"/>
</dbReference>
<dbReference type="PANTHER" id="PTHR33841:SF1">
    <property type="entry name" value="DNA METHYLTRANSFERASE A"/>
    <property type="match status" value="1"/>
</dbReference>
<name>A0ABQ4IYS0_9ACTN</name>
<keyword evidence="4" id="KW-0949">S-adenosyl-L-methionine</keyword>
<dbReference type="PANTHER" id="PTHR33841">
    <property type="entry name" value="DNA METHYLTRANSFERASE YEEA-RELATED"/>
    <property type="match status" value="1"/>
</dbReference>
<dbReference type="EMBL" id="BOPB01000018">
    <property type="protein sequence ID" value="GIJ22878.1"/>
    <property type="molecule type" value="Genomic_DNA"/>
</dbReference>
<evidence type="ECO:0000313" key="8">
    <source>
        <dbReference type="EMBL" id="GIJ22878.1"/>
    </source>
</evidence>
<dbReference type="PROSITE" id="PS01261">
    <property type="entry name" value="UPF0020"/>
    <property type="match status" value="1"/>
</dbReference>
<dbReference type="InterPro" id="IPR053943">
    <property type="entry name" value="RlmKL-like_Mtase_CS"/>
</dbReference>
<dbReference type="Gene3D" id="3.40.50.150">
    <property type="entry name" value="Vaccinia Virus protein VP39"/>
    <property type="match status" value="1"/>
</dbReference>
<feature type="domain" description="DUF7008" evidence="7">
    <location>
        <begin position="736"/>
        <end position="1089"/>
    </location>
</feature>
<dbReference type="NCBIfam" id="NF033451">
    <property type="entry name" value="BREX_2_MTaseX"/>
    <property type="match status" value="1"/>
</dbReference>
<dbReference type="InterPro" id="IPR054277">
    <property type="entry name" value="DUF7008"/>
</dbReference>
<dbReference type="EC" id="2.1.1.72" evidence="1"/>
<protein>
    <recommendedName>
        <fullName evidence="1">site-specific DNA-methyltransferase (adenine-specific)</fullName>
        <ecNumber evidence="1">2.1.1.72</ecNumber>
    </recommendedName>
</protein>
<evidence type="ECO:0000259" key="7">
    <source>
        <dbReference type="Pfam" id="PF22654"/>
    </source>
</evidence>
<dbReference type="InterPro" id="IPR029063">
    <property type="entry name" value="SAM-dependent_MTases_sf"/>
</dbReference>
<keyword evidence="9" id="KW-1185">Reference proteome</keyword>